<dbReference type="InterPro" id="IPR002110">
    <property type="entry name" value="Ankyrin_rpt"/>
</dbReference>
<keyword evidence="3" id="KW-1185">Reference proteome</keyword>
<proteinExistence type="predicted"/>
<dbReference type="RefSeq" id="XP_001590909.1">
    <property type="nucleotide sequence ID" value="XM_001590859.1"/>
</dbReference>
<dbReference type="GeneID" id="5486517"/>
<dbReference type="Proteomes" id="UP000001312">
    <property type="component" value="Unassembled WGS sequence"/>
</dbReference>
<dbReference type="PROSITE" id="PS50297">
    <property type="entry name" value="ANK_REP_REGION"/>
    <property type="match status" value="1"/>
</dbReference>
<dbReference type="HOGENOM" id="CLU_604324_0_0_1"/>
<dbReference type="SUPFAM" id="SSF48403">
    <property type="entry name" value="Ankyrin repeat"/>
    <property type="match status" value="1"/>
</dbReference>
<keyword evidence="1" id="KW-0040">ANK repeat</keyword>
<evidence type="ECO:0000313" key="2">
    <source>
        <dbReference type="EMBL" id="EDN92786.1"/>
    </source>
</evidence>
<evidence type="ECO:0000256" key="1">
    <source>
        <dbReference type="PROSITE-ProRule" id="PRU00023"/>
    </source>
</evidence>
<dbReference type="eggNOG" id="KOG0502">
    <property type="taxonomic scope" value="Eukaryota"/>
</dbReference>
<dbReference type="InParanoid" id="A7ETJ4"/>
<accession>A7ETJ4</accession>
<dbReference type="PROSITE" id="PS50088">
    <property type="entry name" value="ANK_REPEAT"/>
    <property type="match status" value="1"/>
</dbReference>
<organism evidence="2 3">
    <name type="scientific">Sclerotinia sclerotiorum (strain ATCC 18683 / 1980 / Ss-1)</name>
    <name type="common">White mold</name>
    <name type="synonym">Whetzelinia sclerotiorum</name>
    <dbReference type="NCBI Taxonomy" id="665079"/>
    <lineage>
        <taxon>Eukaryota</taxon>
        <taxon>Fungi</taxon>
        <taxon>Dikarya</taxon>
        <taxon>Ascomycota</taxon>
        <taxon>Pezizomycotina</taxon>
        <taxon>Leotiomycetes</taxon>
        <taxon>Helotiales</taxon>
        <taxon>Sclerotiniaceae</taxon>
        <taxon>Sclerotinia</taxon>
    </lineage>
</organism>
<dbReference type="PANTHER" id="PTHR24118">
    <property type="entry name" value="POTE ANKYRIN DOMAIN"/>
    <property type="match status" value="1"/>
</dbReference>
<dbReference type="Pfam" id="PF12796">
    <property type="entry name" value="Ank_2"/>
    <property type="match status" value="2"/>
</dbReference>
<evidence type="ECO:0000313" key="3">
    <source>
        <dbReference type="Proteomes" id="UP000001312"/>
    </source>
</evidence>
<feature type="repeat" description="ANK" evidence="1">
    <location>
        <begin position="322"/>
        <end position="354"/>
    </location>
</feature>
<gene>
    <name evidence="2" type="ORF">SS1G_08650</name>
</gene>
<reference evidence="3" key="1">
    <citation type="journal article" date="2011" name="PLoS Genet.">
        <title>Genomic analysis of the necrotrophic fungal pathogens Sclerotinia sclerotiorum and Botrytis cinerea.</title>
        <authorList>
            <person name="Amselem J."/>
            <person name="Cuomo C.A."/>
            <person name="van Kan J.A."/>
            <person name="Viaud M."/>
            <person name="Benito E.P."/>
            <person name="Couloux A."/>
            <person name="Coutinho P.M."/>
            <person name="de Vries R.P."/>
            <person name="Dyer P.S."/>
            <person name="Fillinger S."/>
            <person name="Fournier E."/>
            <person name="Gout L."/>
            <person name="Hahn M."/>
            <person name="Kohn L."/>
            <person name="Lapalu N."/>
            <person name="Plummer K.M."/>
            <person name="Pradier J.M."/>
            <person name="Quevillon E."/>
            <person name="Sharon A."/>
            <person name="Simon A."/>
            <person name="ten Have A."/>
            <person name="Tudzynski B."/>
            <person name="Tudzynski P."/>
            <person name="Wincker P."/>
            <person name="Andrew M."/>
            <person name="Anthouard V."/>
            <person name="Beever R.E."/>
            <person name="Beffa R."/>
            <person name="Benoit I."/>
            <person name="Bouzid O."/>
            <person name="Brault B."/>
            <person name="Chen Z."/>
            <person name="Choquer M."/>
            <person name="Collemare J."/>
            <person name="Cotton P."/>
            <person name="Danchin E.G."/>
            <person name="Da Silva C."/>
            <person name="Gautier A."/>
            <person name="Giraud C."/>
            <person name="Giraud T."/>
            <person name="Gonzalez C."/>
            <person name="Grossetete S."/>
            <person name="Guldener U."/>
            <person name="Henrissat B."/>
            <person name="Howlett B.J."/>
            <person name="Kodira C."/>
            <person name="Kretschmer M."/>
            <person name="Lappartient A."/>
            <person name="Leroch M."/>
            <person name="Levis C."/>
            <person name="Mauceli E."/>
            <person name="Neuveglise C."/>
            <person name="Oeser B."/>
            <person name="Pearson M."/>
            <person name="Poulain J."/>
            <person name="Poussereau N."/>
            <person name="Quesneville H."/>
            <person name="Rascle C."/>
            <person name="Schumacher J."/>
            <person name="Segurens B."/>
            <person name="Sexton A."/>
            <person name="Silva E."/>
            <person name="Sirven C."/>
            <person name="Soanes D.M."/>
            <person name="Talbot N.J."/>
            <person name="Templeton M."/>
            <person name="Yandava C."/>
            <person name="Yarden O."/>
            <person name="Zeng Q."/>
            <person name="Rollins J.A."/>
            <person name="Lebrun M.H."/>
            <person name="Dickman M."/>
        </authorList>
    </citation>
    <scope>NUCLEOTIDE SEQUENCE [LARGE SCALE GENOMIC DNA]</scope>
    <source>
        <strain evidence="3">ATCC 18683 / 1980 / Ss-1</strain>
    </source>
</reference>
<dbReference type="SMART" id="SM00248">
    <property type="entry name" value="ANK"/>
    <property type="match status" value="3"/>
</dbReference>
<name>A7ETJ4_SCLS1</name>
<dbReference type="Gene3D" id="1.25.40.20">
    <property type="entry name" value="Ankyrin repeat-containing domain"/>
    <property type="match status" value="2"/>
</dbReference>
<dbReference type="PANTHER" id="PTHR24118:SF99">
    <property type="entry name" value="POTE ANKYRIN DOMAIN FAMILY MEMBER 3C-RELATED"/>
    <property type="match status" value="1"/>
</dbReference>
<dbReference type="InterPro" id="IPR036770">
    <property type="entry name" value="Ankyrin_rpt-contain_sf"/>
</dbReference>
<dbReference type="PRINTS" id="PR01415">
    <property type="entry name" value="ANKYRIN"/>
</dbReference>
<protein>
    <submittedName>
        <fullName evidence="2">Uncharacterized protein</fullName>
    </submittedName>
</protein>
<dbReference type="KEGG" id="ssl:SS1G_08650"/>
<dbReference type="EMBL" id="CH476631">
    <property type="protein sequence ID" value="EDN92786.1"/>
    <property type="molecule type" value="Genomic_DNA"/>
</dbReference>
<dbReference type="AlphaFoldDB" id="A7ETJ4"/>
<sequence>MNKEVVKNESPFSKERITSVCCGLVEIDMDDVLLFVHYSAQTFFQGRKELEFNNFCVEIPLACAKYLCMRASESPAVICHSEESINEPEDEEVDTAPFAEYAAEFLNRHFKIVRKPESTTKYKELERYLRKLVKEAPNRMYYSKLLDQSLAYHTRSSFLRGRSRQLLGLAYEGLFNEVENFILTHPPDSEEPSDGSSCTWRGSCASSDICTLISEDSEEETLQAQEQDFFNTACFIAVECGHTKTVEVLLNNGVDGKSKNFFGQPLLHRAVFRNKKDIVKVILDKTHLVDIEDKYQRTAFTTHAGTEHEGNVGVNPSITNEFGWTPLHEASANGHLECVKLLLRKKAMPSPISDEGKTPLDLINSGELHYGWLNLDHDAEHYLNGEEYRKREVGPGDTEHQNEIRELLLKHGAKTGEELYNEDESAFMHIMSGPFKQRLDFDDTWMSYLSGYL</sequence>